<sequence length="66" mass="7226">MDEEHYSHRTNCLESQKEQSLTGKVLGYCALQELQGLDVPLSKCVVIVTDNCAVSEKIGTVSEIQG</sequence>
<keyword evidence="2" id="KW-1185">Reference proteome</keyword>
<name>A0ABQ9IM99_9NEOP</name>
<protein>
    <submittedName>
        <fullName evidence="1">Uncharacterized protein</fullName>
    </submittedName>
</protein>
<evidence type="ECO:0000313" key="1">
    <source>
        <dbReference type="EMBL" id="KAJ8897830.1"/>
    </source>
</evidence>
<organism evidence="1 2">
    <name type="scientific">Dryococelus australis</name>
    <dbReference type="NCBI Taxonomy" id="614101"/>
    <lineage>
        <taxon>Eukaryota</taxon>
        <taxon>Metazoa</taxon>
        <taxon>Ecdysozoa</taxon>
        <taxon>Arthropoda</taxon>
        <taxon>Hexapoda</taxon>
        <taxon>Insecta</taxon>
        <taxon>Pterygota</taxon>
        <taxon>Neoptera</taxon>
        <taxon>Polyneoptera</taxon>
        <taxon>Phasmatodea</taxon>
        <taxon>Verophasmatodea</taxon>
        <taxon>Anareolatae</taxon>
        <taxon>Phasmatidae</taxon>
        <taxon>Eurycanthinae</taxon>
        <taxon>Dryococelus</taxon>
    </lineage>
</organism>
<comment type="caution">
    <text evidence="1">The sequence shown here is derived from an EMBL/GenBank/DDBJ whole genome shotgun (WGS) entry which is preliminary data.</text>
</comment>
<proteinExistence type="predicted"/>
<accession>A0ABQ9IM99</accession>
<evidence type="ECO:0000313" key="2">
    <source>
        <dbReference type="Proteomes" id="UP001159363"/>
    </source>
</evidence>
<gene>
    <name evidence="1" type="ORF">PR048_003183</name>
</gene>
<dbReference type="EMBL" id="JARBHB010000001">
    <property type="protein sequence ID" value="KAJ8897830.1"/>
    <property type="molecule type" value="Genomic_DNA"/>
</dbReference>
<reference evidence="1 2" key="1">
    <citation type="submission" date="2023-02" db="EMBL/GenBank/DDBJ databases">
        <title>LHISI_Scaffold_Assembly.</title>
        <authorList>
            <person name="Stuart O.P."/>
            <person name="Cleave R."/>
            <person name="Magrath M.J.L."/>
            <person name="Mikheyev A.S."/>
        </authorList>
    </citation>
    <scope>NUCLEOTIDE SEQUENCE [LARGE SCALE GENOMIC DNA]</scope>
    <source>
        <strain evidence="1">Daus_M_001</strain>
        <tissue evidence="1">Leg muscle</tissue>
    </source>
</reference>
<dbReference type="Proteomes" id="UP001159363">
    <property type="component" value="Chromosome 1"/>
</dbReference>